<dbReference type="GO" id="GO:0009245">
    <property type="term" value="P:lipid A biosynthetic process"/>
    <property type="evidence" value="ECO:0007669"/>
    <property type="project" value="UniProtKB-KW"/>
</dbReference>
<dbReference type="UniPathway" id="UPA00359">
    <property type="reaction ID" value="UER00478"/>
</dbReference>
<dbReference type="EMBL" id="BARS01018578">
    <property type="protein sequence ID" value="GAF96029.1"/>
    <property type="molecule type" value="Genomic_DNA"/>
</dbReference>
<protein>
    <recommendedName>
        <fullName evidence="3">UDP-3-O-acyl-N-acetylglucosamine deacetylase</fullName>
        <ecNumber evidence="3">3.5.1.108</ecNumber>
    </recommendedName>
</protein>
<evidence type="ECO:0000256" key="1">
    <source>
        <dbReference type="ARBA" id="ARBA00001947"/>
    </source>
</evidence>
<dbReference type="Gene3D" id="3.30.230.20">
    <property type="entry name" value="lpxc deacetylase, domain 1"/>
    <property type="match status" value="1"/>
</dbReference>
<evidence type="ECO:0000256" key="6">
    <source>
        <dbReference type="ARBA" id="ARBA00022723"/>
    </source>
</evidence>
<evidence type="ECO:0000256" key="7">
    <source>
        <dbReference type="ARBA" id="ARBA00022801"/>
    </source>
</evidence>
<evidence type="ECO:0000313" key="11">
    <source>
        <dbReference type="EMBL" id="GAF96029.1"/>
    </source>
</evidence>
<evidence type="ECO:0000256" key="2">
    <source>
        <dbReference type="ARBA" id="ARBA00005002"/>
    </source>
</evidence>
<dbReference type="PANTHER" id="PTHR33694:SF1">
    <property type="entry name" value="UDP-3-O-ACYL-N-ACETYLGLUCOSAMINE DEACETYLASE 1, MITOCHONDRIAL-RELATED"/>
    <property type="match status" value="1"/>
</dbReference>
<comment type="catalytic activity">
    <reaction evidence="10">
        <text>a UDP-3-O-[(3R)-3-hydroxyacyl]-N-acetyl-alpha-D-glucosamine + H2O = a UDP-3-O-[(3R)-3-hydroxyacyl]-alpha-D-glucosamine + acetate</text>
        <dbReference type="Rhea" id="RHEA:67816"/>
        <dbReference type="ChEBI" id="CHEBI:15377"/>
        <dbReference type="ChEBI" id="CHEBI:30089"/>
        <dbReference type="ChEBI" id="CHEBI:137740"/>
        <dbReference type="ChEBI" id="CHEBI:173225"/>
        <dbReference type="EC" id="3.5.1.108"/>
    </reaction>
</comment>
<reference evidence="11" key="1">
    <citation type="journal article" date="2014" name="Front. Microbiol.">
        <title>High frequency of phylogenetically diverse reductive dehalogenase-homologous genes in deep subseafloor sedimentary metagenomes.</title>
        <authorList>
            <person name="Kawai M."/>
            <person name="Futagami T."/>
            <person name="Toyoda A."/>
            <person name="Takaki Y."/>
            <person name="Nishi S."/>
            <person name="Hori S."/>
            <person name="Arai W."/>
            <person name="Tsubouchi T."/>
            <person name="Morono Y."/>
            <person name="Uchiyama I."/>
            <person name="Ito T."/>
            <person name="Fujiyama A."/>
            <person name="Inagaki F."/>
            <person name="Takami H."/>
        </authorList>
    </citation>
    <scope>NUCLEOTIDE SEQUENCE</scope>
    <source>
        <strain evidence="11">Expedition CK06-06</strain>
    </source>
</reference>
<proteinExistence type="predicted"/>
<dbReference type="InterPro" id="IPR004463">
    <property type="entry name" value="UDP-acyl_GlcNac_deAcase"/>
</dbReference>
<dbReference type="EC" id="3.5.1.108" evidence="3"/>
<comment type="caution">
    <text evidence="11">The sequence shown here is derived from an EMBL/GenBank/DDBJ whole genome shotgun (WGS) entry which is preliminary data.</text>
</comment>
<dbReference type="GO" id="GO:0046872">
    <property type="term" value="F:metal ion binding"/>
    <property type="evidence" value="ECO:0007669"/>
    <property type="project" value="UniProtKB-KW"/>
</dbReference>
<sequence>MALIDYVADISRGTTLKNGEAVVQTVEHVLAAVAGLQIDNIDIELNANEPPVGDGSAKPFVDVLMNAGFEEQNVPKNFLVVDETVSYKDEERDVEIVALPLDDFRITVMIDFQNPALGSQHTGLFSLEEEFVKEFARARTFCFLKEVEMLMDQGLIKGGTLDTAVVIVDEELSKSELQRLQKKLGIPGDVQLGDNGILNNVNLRFKNEPCRHKLLDLLGDLALVGAPIKAQILSARSGHKANIE</sequence>
<evidence type="ECO:0000256" key="5">
    <source>
        <dbReference type="ARBA" id="ARBA00022556"/>
    </source>
</evidence>
<comment type="pathway">
    <text evidence="2">Glycolipid biosynthesis; lipid IV(A) biosynthesis; lipid IV(A) from (3R)-3-hydroxytetradecanoyl-[acyl-carrier-protein] and UDP-N-acetyl-alpha-D-glucosamine: step 2/6.</text>
</comment>
<evidence type="ECO:0000256" key="8">
    <source>
        <dbReference type="ARBA" id="ARBA00022833"/>
    </source>
</evidence>
<accession>X0TS37</accession>
<keyword evidence="4" id="KW-0444">Lipid biosynthesis</keyword>
<dbReference type="Gene3D" id="3.30.1700.10">
    <property type="entry name" value="lpxc deacetylase, domain 2"/>
    <property type="match status" value="1"/>
</dbReference>
<dbReference type="GO" id="GO:0103117">
    <property type="term" value="F:UDP-3-O-acyl-N-acetylglucosamine deacetylase activity"/>
    <property type="evidence" value="ECO:0007669"/>
    <property type="project" value="UniProtKB-EC"/>
</dbReference>
<evidence type="ECO:0000256" key="9">
    <source>
        <dbReference type="ARBA" id="ARBA00023098"/>
    </source>
</evidence>
<keyword evidence="7" id="KW-0378">Hydrolase</keyword>
<dbReference type="PANTHER" id="PTHR33694">
    <property type="entry name" value="UDP-3-O-ACYL-N-ACETYLGLUCOSAMINE DEACETYLASE 1, MITOCHONDRIAL-RELATED"/>
    <property type="match status" value="1"/>
</dbReference>
<dbReference type="Pfam" id="PF03331">
    <property type="entry name" value="LpxC"/>
    <property type="match status" value="2"/>
</dbReference>
<dbReference type="SUPFAM" id="SSF54211">
    <property type="entry name" value="Ribosomal protein S5 domain 2-like"/>
    <property type="match status" value="2"/>
</dbReference>
<dbReference type="GO" id="GO:0016020">
    <property type="term" value="C:membrane"/>
    <property type="evidence" value="ECO:0007669"/>
    <property type="project" value="GOC"/>
</dbReference>
<keyword evidence="9" id="KW-0443">Lipid metabolism</keyword>
<dbReference type="AlphaFoldDB" id="X0TS37"/>
<dbReference type="InterPro" id="IPR015870">
    <property type="entry name" value="UDP-acyl_N-AcGlcN_deAcase_N"/>
</dbReference>
<evidence type="ECO:0000256" key="3">
    <source>
        <dbReference type="ARBA" id="ARBA00012745"/>
    </source>
</evidence>
<organism evidence="11">
    <name type="scientific">marine sediment metagenome</name>
    <dbReference type="NCBI Taxonomy" id="412755"/>
    <lineage>
        <taxon>unclassified sequences</taxon>
        <taxon>metagenomes</taxon>
        <taxon>ecological metagenomes</taxon>
    </lineage>
</organism>
<evidence type="ECO:0000256" key="10">
    <source>
        <dbReference type="ARBA" id="ARBA00024535"/>
    </source>
</evidence>
<keyword evidence="5" id="KW-0441">Lipid A biosynthesis</keyword>
<feature type="non-terminal residue" evidence="11">
    <location>
        <position position="244"/>
    </location>
</feature>
<evidence type="ECO:0000256" key="4">
    <source>
        <dbReference type="ARBA" id="ARBA00022516"/>
    </source>
</evidence>
<dbReference type="InterPro" id="IPR020568">
    <property type="entry name" value="Ribosomal_Su5_D2-typ_SF"/>
</dbReference>
<comment type="cofactor">
    <cofactor evidence="1">
        <name>Zn(2+)</name>
        <dbReference type="ChEBI" id="CHEBI:29105"/>
    </cofactor>
</comment>
<gene>
    <name evidence="11" type="ORF">S01H1_30219</name>
</gene>
<name>X0TS37_9ZZZZ</name>
<dbReference type="InterPro" id="IPR011334">
    <property type="entry name" value="UDP-acyl_GlcNac_deAcase_C"/>
</dbReference>
<keyword evidence="8" id="KW-0862">Zinc</keyword>
<keyword evidence="6" id="KW-0479">Metal-binding</keyword>